<accession>A0A3B0S7C3</accession>
<dbReference type="GO" id="GO:0005524">
    <property type="term" value="F:ATP binding"/>
    <property type="evidence" value="ECO:0007669"/>
    <property type="project" value="UniProtKB-KW"/>
</dbReference>
<evidence type="ECO:0000256" key="5">
    <source>
        <dbReference type="ARBA" id="ARBA00022777"/>
    </source>
</evidence>
<protein>
    <recommendedName>
        <fullName evidence="2">histidine kinase</fullName>
        <ecNumber evidence="2">2.7.13.3</ecNumber>
    </recommendedName>
</protein>
<feature type="domain" description="Histidine kinase" evidence="8">
    <location>
        <begin position="336"/>
        <end position="543"/>
    </location>
</feature>
<dbReference type="Gene3D" id="1.10.287.130">
    <property type="match status" value="1"/>
</dbReference>
<keyword evidence="3" id="KW-0808">Transferase</keyword>
<evidence type="ECO:0000256" key="6">
    <source>
        <dbReference type="ARBA" id="ARBA00022840"/>
    </source>
</evidence>
<name>A0A3B0S7C3_9ZZZZ</name>
<proteinExistence type="predicted"/>
<evidence type="ECO:0000313" key="9">
    <source>
        <dbReference type="EMBL" id="VAW00878.1"/>
    </source>
</evidence>
<evidence type="ECO:0000256" key="2">
    <source>
        <dbReference type="ARBA" id="ARBA00012438"/>
    </source>
</evidence>
<reference evidence="9" key="1">
    <citation type="submission" date="2018-06" db="EMBL/GenBank/DDBJ databases">
        <authorList>
            <person name="Zhirakovskaya E."/>
        </authorList>
    </citation>
    <scope>NUCLEOTIDE SEQUENCE</scope>
</reference>
<sequence>MTTLNRIDNLRFDDRLATVLKGPMPEGLAAALQWRQVVDILAQKPGKLVSNDVQTGLTRLRDLHDRVGEPDRLAGVKSLHGRLRSAPLLVYLCADSGLISETAIKAADIRDHEWADLMPQLPFEAQQFVKDHHSPDVLEPSTETADPDIEVKEMPASDVSIADISDKMSKSTDSVPENSQISALVAKIADYQKNRKNTETPELPLEEIREHRSYFAESTHSINFETDDSGTIIWVEGPPRGALVGVGIARPAFDDGPGPDAYGAAAFRQRMPLENARMRLCGASIVEGNWRMTAIPYFGEDTGRFMGYRGVMRRPNAAEDAGHNSIDVERREQLQQLIHELRTPLNAIIGFSEIIEQQLFGPASFEYRTLSRSIMDEARRLLAGFEDLDVAAKVDSGQMDGVPGSTDPDWLFNQLSQRLRSLTQTKSVDLNIRKAEPVRPFALDGDTVERIFARLLSASIIACDNDEELVAELRTRIGLQPVNSFTLSRPSRIRGISEEQLFDPSQGIEGDSKDAPLLGLGFSLRLVRNLAQAASGSLTISDEKIALTLPAVATSEFSIRETENE</sequence>
<dbReference type="SUPFAM" id="SSF47384">
    <property type="entry name" value="Homodimeric domain of signal transducing histidine kinase"/>
    <property type="match status" value="1"/>
</dbReference>
<keyword evidence="6" id="KW-0067">ATP-binding</keyword>
<dbReference type="GO" id="GO:0030295">
    <property type="term" value="F:protein kinase activator activity"/>
    <property type="evidence" value="ECO:0007669"/>
    <property type="project" value="TreeGrafter"/>
</dbReference>
<gene>
    <name evidence="9" type="ORF">MNBD_ALPHA04-1918</name>
</gene>
<keyword evidence="4" id="KW-0547">Nucleotide-binding</keyword>
<dbReference type="GO" id="GO:0000155">
    <property type="term" value="F:phosphorelay sensor kinase activity"/>
    <property type="evidence" value="ECO:0007669"/>
    <property type="project" value="InterPro"/>
</dbReference>
<dbReference type="InterPro" id="IPR003661">
    <property type="entry name" value="HisK_dim/P_dom"/>
</dbReference>
<dbReference type="EMBL" id="UOEF01000312">
    <property type="protein sequence ID" value="VAW00878.1"/>
    <property type="molecule type" value="Genomic_DNA"/>
</dbReference>
<dbReference type="SMART" id="SM00388">
    <property type="entry name" value="HisKA"/>
    <property type="match status" value="1"/>
</dbReference>
<dbReference type="EC" id="2.7.13.3" evidence="2"/>
<evidence type="ECO:0000256" key="1">
    <source>
        <dbReference type="ARBA" id="ARBA00000085"/>
    </source>
</evidence>
<evidence type="ECO:0000259" key="8">
    <source>
        <dbReference type="PROSITE" id="PS50109"/>
    </source>
</evidence>
<comment type="catalytic activity">
    <reaction evidence="1">
        <text>ATP + protein L-histidine = ADP + protein N-phospho-L-histidine.</text>
        <dbReference type="EC" id="2.7.13.3"/>
    </reaction>
</comment>
<dbReference type="PROSITE" id="PS50109">
    <property type="entry name" value="HIS_KIN"/>
    <property type="match status" value="1"/>
</dbReference>
<dbReference type="Pfam" id="PF00512">
    <property type="entry name" value="HisKA"/>
    <property type="match status" value="1"/>
</dbReference>
<evidence type="ECO:0000256" key="7">
    <source>
        <dbReference type="ARBA" id="ARBA00023012"/>
    </source>
</evidence>
<dbReference type="AlphaFoldDB" id="A0A3B0S7C3"/>
<dbReference type="GO" id="GO:0007234">
    <property type="term" value="P:osmosensory signaling via phosphorelay pathway"/>
    <property type="evidence" value="ECO:0007669"/>
    <property type="project" value="TreeGrafter"/>
</dbReference>
<dbReference type="PANTHER" id="PTHR42878:SF7">
    <property type="entry name" value="SENSOR HISTIDINE KINASE GLRK"/>
    <property type="match status" value="1"/>
</dbReference>
<dbReference type="PANTHER" id="PTHR42878">
    <property type="entry name" value="TWO-COMPONENT HISTIDINE KINASE"/>
    <property type="match status" value="1"/>
</dbReference>
<dbReference type="InterPro" id="IPR005467">
    <property type="entry name" value="His_kinase_dom"/>
</dbReference>
<dbReference type="InterPro" id="IPR036097">
    <property type="entry name" value="HisK_dim/P_sf"/>
</dbReference>
<keyword evidence="5" id="KW-0418">Kinase</keyword>
<dbReference type="GO" id="GO:0000156">
    <property type="term" value="F:phosphorelay response regulator activity"/>
    <property type="evidence" value="ECO:0007669"/>
    <property type="project" value="TreeGrafter"/>
</dbReference>
<evidence type="ECO:0000256" key="4">
    <source>
        <dbReference type="ARBA" id="ARBA00022741"/>
    </source>
</evidence>
<keyword evidence="7" id="KW-0902">Two-component regulatory system</keyword>
<organism evidence="9">
    <name type="scientific">hydrothermal vent metagenome</name>
    <dbReference type="NCBI Taxonomy" id="652676"/>
    <lineage>
        <taxon>unclassified sequences</taxon>
        <taxon>metagenomes</taxon>
        <taxon>ecological metagenomes</taxon>
    </lineage>
</organism>
<dbReference type="InterPro" id="IPR050351">
    <property type="entry name" value="BphY/WalK/GraS-like"/>
</dbReference>
<dbReference type="CDD" id="cd00082">
    <property type="entry name" value="HisKA"/>
    <property type="match status" value="1"/>
</dbReference>
<evidence type="ECO:0000256" key="3">
    <source>
        <dbReference type="ARBA" id="ARBA00022679"/>
    </source>
</evidence>